<dbReference type="PRINTS" id="PR00039">
    <property type="entry name" value="HTHLYSR"/>
</dbReference>
<dbReference type="Gene3D" id="1.10.10.10">
    <property type="entry name" value="Winged helix-like DNA-binding domain superfamily/Winged helix DNA-binding domain"/>
    <property type="match status" value="1"/>
</dbReference>
<dbReference type="EMBL" id="JAAGRN010000009">
    <property type="protein sequence ID" value="NDY84114.1"/>
    <property type="molecule type" value="Genomic_DNA"/>
</dbReference>
<keyword evidence="4" id="KW-0804">Transcription</keyword>
<dbReference type="PROSITE" id="PS50931">
    <property type="entry name" value="HTH_LYSR"/>
    <property type="match status" value="1"/>
</dbReference>
<comment type="caution">
    <text evidence="6">The sequence shown here is derived from an EMBL/GenBank/DDBJ whole genome shotgun (WGS) entry which is preliminary data.</text>
</comment>
<dbReference type="GO" id="GO:0005829">
    <property type="term" value="C:cytosol"/>
    <property type="evidence" value="ECO:0007669"/>
    <property type="project" value="TreeGrafter"/>
</dbReference>
<evidence type="ECO:0000313" key="6">
    <source>
        <dbReference type="EMBL" id="NDY84114.1"/>
    </source>
</evidence>
<name>A0A6B2R348_9BURK</name>
<organism evidence="6">
    <name type="scientific">Sheuella amnicola</name>
    <dbReference type="NCBI Taxonomy" id="2707330"/>
    <lineage>
        <taxon>Bacteria</taxon>
        <taxon>Pseudomonadati</taxon>
        <taxon>Pseudomonadota</taxon>
        <taxon>Betaproteobacteria</taxon>
        <taxon>Burkholderiales</taxon>
        <taxon>Alcaligenaceae</taxon>
        <taxon>Sheuella</taxon>
    </lineage>
</organism>
<dbReference type="InterPro" id="IPR050950">
    <property type="entry name" value="HTH-type_LysR_regulators"/>
</dbReference>
<dbReference type="SUPFAM" id="SSF46785">
    <property type="entry name" value="Winged helix' DNA-binding domain"/>
    <property type="match status" value="1"/>
</dbReference>
<dbReference type="GO" id="GO:0003700">
    <property type="term" value="F:DNA-binding transcription factor activity"/>
    <property type="evidence" value="ECO:0007669"/>
    <property type="project" value="InterPro"/>
</dbReference>
<dbReference type="PANTHER" id="PTHR30419:SF30">
    <property type="entry name" value="LYSR FAMILY TRANSCRIPTIONAL REGULATOR"/>
    <property type="match status" value="1"/>
</dbReference>
<dbReference type="InterPro" id="IPR005119">
    <property type="entry name" value="LysR_subst-bd"/>
</dbReference>
<protein>
    <submittedName>
        <fullName evidence="6">LysR family transcriptional regulator</fullName>
    </submittedName>
</protein>
<dbReference type="FunFam" id="1.10.10.10:FF:000001">
    <property type="entry name" value="LysR family transcriptional regulator"/>
    <property type="match status" value="1"/>
</dbReference>
<dbReference type="InterPro" id="IPR000847">
    <property type="entry name" value="LysR_HTH_N"/>
</dbReference>
<gene>
    <name evidence="6" type="ORF">G3I67_12830</name>
</gene>
<dbReference type="RefSeq" id="WP_163655926.1">
    <property type="nucleotide sequence ID" value="NZ_JAAGRN010000009.1"/>
</dbReference>
<keyword evidence="2" id="KW-0805">Transcription regulation</keyword>
<feature type="domain" description="HTH lysR-type" evidence="5">
    <location>
        <begin position="1"/>
        <end position="58"/>
    </location>
</feature>
<dbReference type="Gene3D" id="3.40.190.10">
    <property type="entry name" value="Periplasmic binding protein-like II"/>
    <property type="match status" value="1"/>
</dbReference>
<evidence type="ECO:0000256" key="3">
    <source>
        <dbReference type="ARBA" id="ARBA00023125"/>
    </source>
</evidence>
<dbReference type="InterPro" id="IPR036388">
    <property type="entry name" value="WH-like_DNA-bd_sf"/>
</dbReference>
<evidence type="ECO:0000256" key="1">
    <source>
        <dbReference type="ARBA" id="ARBA00009437"/>
    </source>
</evidence>
<comment type="similarity">
    <text evidence="1">Belongs to the LysR transcriptional regulatory family.</text>
</comment>
<keyword evidence="3" id="KW-0238">DNA-binding</keyword>
<dbReference type="Pfam" id="PF00126">
    <property type="entry name" value="HTH_1"/>
    <property type="match status" value="1"/>
</dbReference>
<sequence>MTLDQLKAFVAVVENGSIRSAARTLGVAQSGLTKQIKRLEQTIGTTLFVRASSGIVLTSYATTLLARARIILSECARAEQDVIALRGAVSGKINVGASSEAFARLMLSSVGQLRVAHPMLSMHIASGPSSLLLSALREGKLDFVVTLITRHSDMTDLSSVRLTGSSPKILCRKGHRLEAKTSIRDLVGSEWVNTGRLDQEGTPSNRLGDWFVQNGLQKPTIAVSVESLLDTLNLVSNSDYLFLGPQYVLEQSGFEHKLSSIEVSQSIPESDICLVQRSAAPLTPGAQAFASMLISYNRMTGSDSTK</sequence>
<dbReference type="InterPro" id="IPR036390">
    <property type="entry name" value="WH_DNA-bd_sf"/>
</dbReference>
<dbReference type="SUPFAM" id="SSF53850">
    <property type="entry name" value="Periplasmic binding protein-like II"/>
    <property type="match status" value="1"/>
</dbReference>
<reference evidence="6" key="1">
    <citation type="submission" date="2020-02" db="EMBL/GenBank/DDBJ databases">
        <authorList>
            <person name="Chen W.-M."/>
        </authorList>
    </citation>
    <scope>NUCLEOTIDE SEQUENCE</scope>
    <source>
        <strain evidence="6">NBD-18</strain>
    </source>
</reference>
<dbReference type="GO" id="GO:0003677">
    <property type="term" value="F:DNA binding"/>
    <property type="evidence" value="ECO:0007669"/>
    <property type="project" value="UniProtKB-KW"/>
</dbReference>
<dbReference type="AlphaFoldDB" id="A0A6B2R348"/>
<proteinExistence type="inferred from homology"/>
<evidence type="ECO:0000256" key="4">
    <source>
        <dbReference type="ARBA" id="ARBA00023163"/>
    </source>
</evidence>
<dbReference type="PANTHER" id="PTHR30419">
    <property type="entry name" value="HTH-TYPE TRANSCRIPTIONAL REGULATOR YBHD"/>
    <property type="match status" value="1"/>
</dbReference>
<dbReference type="Pfam" id="PF03466">
    <property type="entry name" value="LysR_substrate"/>
    <property type="match status" value="1"/>
</dbReference>
<evidence type="ECO:0000256" key="2">
    <source>
        <dbReference type="ARBA" id="ARBA00023015"/>
    </source>
</evidence>
<evidence type="ECO:0000259" key="5">
    <source>
        <dbReference type="PROSITE" id="PS50931"/>
    </source>
</evidence>
<accession>A0A6B2R348</accession>